<dbReference type="Proteomes" id="UP000198901">
    <property type="component" value="Unassembled WGS sequence"/>
</dbReference>
<evidence type="ECO:0000256" key="4">
    <source>
        <dbReference type="ARBA" id="ARBA00024446"/>
    </source>
</evidence>
<comment type="similarity">
    <text evidence="5">Belongs to the EutC family.</text>
</comment>
<proteinExistence type="inferred from homology"/>
<feature type="binding site" evidence="5">
    <location>
        <position position="152"/>
    </location>
    <ligand>
        <name>adenosylcob(III)alamin</name>
        <dbReference type="ChEBI" id="CHEBI:18408"/>
    </ligand>
</feature>
<dbReference type="PIRSF" id="PIRSF018982">
    <property type="entry name" value="EutC"/>
    <property type="match status" value="1"/>
</dbReference>
<dbReference type="InterPro" id="IPR042251">
    <property type="entry name" value="EutC_C"/>
</dbReference>
<dbReference type="HAMAP" id="MF_00601">
    <property type="entry name" value="EutC"/>
    <property type="match status" value="1"/>
</dbReference>
<dbReference type="STRING" id="563176.SAMN04488090_0508"/>
<dbReference type="NCBIfam" id="NF003971">
    <property type="entry name" value="PRK05465.1"/>
    <property type="match status" value="1"/>
</dbReference>
<dbReference type="InterPro" id="IPR009246">
    <property type="entry name" value="EutC"/>
</dbReference>
<dbReference type="Pfam" id="PF05985">
    <property type="entry name" value="EutC"/>
    <property type="match status" value="1"/>
</dbReference>
<feature type="binding site" evidence="5">
    <location>
        <position position="173"/>
    </location>
    <ligand>
        <name>adenosylcob(III)alamin</name>
        <dbReference type="ChEBI" id="CHEBI:18408"/>
    </ligand>
</feature>
<dbReference type="GO" id="GO:0031419">
    <property type="term" value="F:cobalamin binding"/>
    <property type="evidence" value="ECO:0007669"/>
    <property type="project" value="UniProtKB-UniRule"/>
</dbReference>
<evidence type="ECO:0000313" key="6">
    <source>
        <dbReference type="EMBL" id="SDL25371.1"/>
    </source>
</evidence>
<dbReference type="Gene3D" id="1.10.30.40">
    <property type="entry name" value="Ethanolamine ammonia-lyase light chain (EutC), N-terminal domain"/>
    <property type="match status" value="1"/>
</dbReference>
<dbReference type="GO" id="GO:0006520">
    <property type="term" value="P:amino acid metabolic process"/>
    <property type="evidence" value="ECO:0007669"/>
    <property type="project" value="InterPro"/>
</dbReference>
<evidence type="ECO:0000256" key="1">
    <source>
        <dbReference type="ARBA" id="ARBA00022628"/>
    </source>
</evidence>
<comment type="pathway">
    <text evidence="5">Amine and polyamine degradation; ethanolamine degradation.</text>
</comment>
<comment type="subcellular location">
    <subcellularLocation>
        <location evidence="5">Bacterial microcompartment</location>
    </subcellularLocation>
</comment>
<dbReference type="OrthoDB" id="114248at2"/>
<dbReference type="UniPathway" id="UPA00560"/>
<comment type="cofactor">
    <cofactor evidence="5">
        <name>adenosylcob(III)alamin</name>
        <dbReference type="ChEBI" id="CHEBI:18408"/>
    </cofactor>
    <text evidence="5">Binds between the large and small subunits.</text>
</comment>
<dbReference type="PANTHER" id="PTHR39330:SF1">
    <property type="entry name" value="ETHANOLAMINE AMMONIA-LYASE SMALL SUBUNIT"/>
    <property type="match status" value="1"/>
</dbReference>
<dbReference type="PANTHER" id="PTHR39330">
    <property type="entry name" value="ETHANOLAMINE AMMONIA-LYASE LIGHT CHAIN"/>
    <property type="match status" value="1"/>
</dbReference>
<evidence type="ECO:0000313" key="7">
    <source>
        <dbReference type="Proteomes" id="UP000198901"/>
    </source>
</evidence>
<comment type="subunit">
    <text evidence="5">The basic unit is a heterodimer which dimerizes to form tetramers. The heterotetramers trimerize; 6 large subunits form a core ring with 6 small subunits projecting outwards.</text>
</comment>
<dbReference type="InterPro" id="IPR042255">
    <property type="entry name" value="EutC_N"/>
</dbReference>
<dbReference type="GO" id="GO:0009350">
    <property type="term" value="C:ethanolamine ammonia-lyase complex"/>
    <property type="evidence" value="ECO:0007669"/>
    <property type="project" value="UniProtKB-UniRule"/>
</dbReference>
<protein>
    <recommendedName>
        <fullName evidence="5">Ethanolamine ammonia-lyase small subunit</fullName>
        <shortName evidence="5">EAL small subunit</shortName>
        <ecNumber evidence="5">4.3.1.7</ecNumber>
    </recommendedName>
</protein>
<dbReference type="RefSeq" id="WP_093197285.1">
    <property type="nucleotide sequence ID" value="NZ_FNGS01000001.1"/>
</dbReference>
<evidence type="ECO:0000256" key="5">
    <source>
        <dbReference type="HAMAP-Rule" id="MF_00601"/>
    </source>
</evidence>
<sequence length="253" mass="27219">MIQPFEEDEWNVLKTYTDARIALGRTGVSVPMRESLAFRLAHAHAKDAVYSELADLSGELKDAGFDFIRVRSRAGTRDEYLRRPDLGRILDPDSTETLQPSGSPDILVIIADGLSASAVNENALPVLLRLREKASERGLTLGPVVLAEQARVALADEIGSRLNARLTVILIGERPGLSSADSMGAYLTFAPQPGLTDERRNCISNIRRQGLIPDLAADKIMYLIEGAFRLGISGVGLKDDSGGPPDGALISGV</sequence>
<gene>
    <name evidence="5" type="primary">eutC</name>
    <name evidence="6" type="ORF">SAMN04488090_0508</name>
</gene>
<keyword evidence="2 5" id="KW-0456">Lyase</keyword>
<feature type="binding site" evidence="5">
    <location>
        <position position="202"/>
    </location>
    <ligand>
        <name>adenosylcob(III)alamin</name>
        <dbReference type="ChEBI" id="CHEBI:18408"/>
    </ligand>
</feature>
<dbReference type="EMBL" id="FNGS01000001">
    <property type="protein sequence ID" value="SDL25371.1"/>
    <property type="molecule type" value="Genomic_DNA"/>
</dbReference>
<keyword evidence="7" id="KW-1185">Reference proteome</keyword>
<keyword evidence="3 5" id="KW-0170">Cobalt</keyword>
<evidence type="ECO:0000256" key="2">
    <source>
        <dbReference type="ARBA" id="ARBA00023239"/>
    </source>
</evidence>
<keyword evidence="1 5" id="KW-0846">Cobalamin</keyword>
<comment type="function">
    <text evidence="5">Catalyzes the deamination of various vicinal amino-alcohols to oxo compounds. Allows this organism to utilize ethanolamine as the sole source of nitrogen and carbon in the presence of external vitamin B12.</text>
</comment>
<dbReference type="AlphaFoldDB" id="A0A1G9IJI5"/>
<reference evidence="6 7" key="1">
    <citation type="submission" date="2016-10" db="EMBL/GenBank/DDBJ databases">
        <authorList>
            <person name="de Groot N.N."/>
        </authorList>
    </citation>
    <scope>NUCLEOTIDE SEQUENCE [LARGE SCALE GENOMIC DNA]</scope>
    <source>
        <strain evidence="6 7">DSM 21668</strain>
    </source>
</reference>
<evidence type="ECO:0000256" key="3">
    <source>
        <dbReference type="ARBA" id="ARBA00023285"/>
    </source>
</evidence>
<organism evidence="6 7">
    <name type="scientific">Siphonobacter aquaeclarae</name>
    <dbReference type="NCBI Taxonomy" id="563176"/>
    <lineage>
        <taxon>Bacteria</taxon>
        <taxon>Pseudomonadati</taxon>
        <taxon>Bacteroidota</taxon>
        <taxon>Cytophagia</taxon>
        <taxon>Cytophagales</taxon>
        <taxon>Cytophagaceae</taxon>
        <taxon>Siphonobacter</taxon>
    </lineage>
</organism>
<dbReference type="GO" id="GO:0008851">
    <property type="term" value="F:ethanolamine ammonia-lyase activity"/>
    <property type="evidence" value="ECO:0007669"/>
    <property type="project" value="UniProtKB-UniRule"/>
</dbReference>
<dbReference type="Gene3D" id="3.40.50.11240">
    <property type="entry name" value="Ethanolamine ammonia-lyase light chain (EutC)"/>
    <property type="match status" value="1"/>
</dbReference>
<dbReference type="GO" id="GO:0046336">
    <property type="term" value="P:ethanolamine catabolic process"/>
    <property type="evidence" value="ECO:0007669"/>
    <property type="project" value="UniProtKB-UniRule"/>
</dbReference>
<dbReference type="GO" id="GO:0031471">
    <property type="term" value="C:ethanolamine degradation polyhedral organelle"/>
    <property type="evidence" value="ECO:0007669"/>
    <property type="project" value="UniProtKB-UniRule"/>
</dbReference>
<name>A0A1G9IJI5_9BACT</name>
<keyword evidence="4 5" id="KW-1283">Bacterial microcompartment</keyword>
<accession>A0A1G9IJI5</accession>
<comment type="catalytic activity">
    <reaction evidence="5">
        <text>ethanolamine = acetaldehyde + NH4(+)</text>
        <dbReference type="Rhea" id="RHEA:15313"/>
        <dbReference type="ChEBI" id="CHEBI:15343"/>
        <dbReference type="ChEBI" id="CHEBI:28938"/>
        <dbReference type="ChEBI" id="CHEBI:57603"/>
        <dbReference type="EC" id="4.3.1.7"/>
    </reaction>
</comment>
<dbReference type="EC" id="4.3.1.7" evidence="5"/>